<protein>
    <recommendedName>
        <fullName evidence="3 8">Diaminopimelate epimerase</fullName>
        <shortName evidence="8">DAP epimerase</shortName>
        <ecNumber evidence="3 8">5.1.1.7</ecNumber>
    </recommendedName>
    <alternativeName>
        <fullName evidence="8">PLP-independent amino acid racemase</fullName>
    </alternativeName>
</protein>
<feature type="site" description="Could be important to modulate the pK values of the two catalytic cysteine residues" evidence="8">
    <location>
        <position position="167"/>
    </location>
</feature>
<comment type="caution">
    <text evidence="10">The sequence shown here is derived from an EMBL/GenBank/DDBJ whole genome shotgun (WGS) entry which is preliminary data.</text>
</comment>
<organism evidence="10 11">
    <name type="scientific">Virgibacillus byunsanensis</name>
    <dbReference type="NCBI Taxonomy" id="570945"/>
    <lineage>
        <taxon>Bacteria</taxon>
        <taxon>Bacillati</taxon>
        <taxon>Bacillota</taxon>
        <taxon>Bacilli</taxon>
        <taxon>Bacillales</taxon>
        <taxon>Bacillaceae</taxon>
        <taxon>Virgibacillus</taxon>
    </lineage>
</organism>
<feature type="binding site" evidence="8">
    <location>
        <begin position="76"/>
        <end position="77"/>
    </location>
    <ligand>
        <name>substrate</name>
    </ligand>
</feature>
<proteinExistence type="inferred from homology"/>
<evidence type="ECO:0000256" key="4">
    <source>
        <dbReference type="ARBA" id="ARBA00022605"/>
    </source>
</evidence>
<evidence type="ECO:0000256" key="2">
    <source>
        <dbReference type="ARBA" id="ARBA00010219"/>
    </source>
</evidence>
<keyword evidence="11" id="KW-1185">Reference proteome</keyword>
<evidence type="ECO:0000256" key="9">
    <source>
        <dbReference type="PROSITE-ProRule" id="PRU10125"/>
    </source>
</evidence>
<comment type="function">
    <text evidence="8">Catalyzes the stereoinversion of LL-2,6-diaminopimelate (L,L-DAP) to meso-diaminopimelate (meso-DAP), a precursor of L-lysine and an essential component of the bacterial peptidoglycan.</text>
</comment>
<keyword evidence="5 8" id="KW-0457">Lysine biosynthesis</keyword>
<dbReference type="InterPro" id="IPR001653">
    <property type="entry name" value="DAP_epimerase_DapF"/>
</dbReference>
<dbReference type="RefSeq" id="WP_390363130.1">
    <property type="nucleotide sequence ID" value="NZ_JBHTKJ010000036.1"/>
</dbReference>
<dbReference type="PROSITE" id="PS01326">
    <property type="entry name" value="DAP_EPIMERASE"/>
    <property type="match status" value="1"/>
</dbReference>
<keyword evidence="8" id="KW-0963">Cytoplasm</keyword>
<comment type="catalytic activity">
    <reaction evidence="7 8">
        <text>(2S,6S)-2,6-diaminopimelate = meso-2,6-diaminopimelate</text>
        <dbReference type="Rhea" id="RHEA:15393"/>
        <dbReference type="ChEBI" id="CHEBI:57609"/>
        <dbReference type="ChEBI" id="CHEBI:57791"/>
        <dbReference type="EC" id="5.1.1.7"/>
    </reaction>
</comment>
<keyword evidence="6 8" id="KW-0413">Isomerase</keyword>
<comment type="caution">
    <text evidence="8">Lacks conserved residue(s) required for the propagation of feature annotation.</text>
</comment>
<dbReference type="PANTHER" id="PTHR31689">
    <property type="entry name" value="DIAMINOPIMELATE EPIMERASE, CHLOROPLASTIC"/>
    <property type="match status" value="1"/>
</dbReference>
<feature type="active site" description="Proton acceptor" evidence="8">
    <location>
        <position position="225"/>
    </location>
</feature>
<dbReference type="PANTHER" id="PTHR31689:SF0">
    <property type="entry name" value="DIAMINOPIMELATE EPIMERASE"/>
    <property type="match status" value="1"/>
</dbReference>
<dbReference type="EC" id="5.1.1.7" evidence="3 8"/>
<dbReference type="EMBL" id="JBHTKJ010000036">
    <property type="protein sequence ID" value="MFD1039471.1"/>
    <property type="molecule type" value="Genomic_DNA"/>
</dbReference>
<evidence type="ECO:0000313" key="11">
    <source>
        <dbReference type="Proteomes" id="UP001597040"/>
    </source>
</evidence>
<feature type="binding site" evidence="8">
    <location>
        <position position="198"/>
    </location>
    <ligand>
        <name>substrate</name>
    </ligand>
</feature>
<accession>A0ABW3LM59</accession>
<dbReference type="NCBIfam" id="TIGR00652">
    <property type="entry name" value="DapF"/>
    <property type="match status" value="1"/>
</dbReference>
<feature type="active site" description="Proton donor" evidence="8">
    <location>
        <position position="75"/>
    </location>
</feature>
<feature type="binding site" evidence="8">
    <location>
        <position position="165"/>
    </location>
    <ligand>
        <name>substrate</name>
    </ligand>
</feature>
<feature type="site" description="Could be important to modulate the pK values of the two catalytic cysteine residues" evidence="8">
    <location>
        <position position="216"/>
    </location>
</feature>
<feature type="active site" evidence="9">
    <location>
        <position position="75"/>
    </location>
</feature>
<name>A0ABW3LM59_9BACI</name>
<comment type="similarity">
    <text evidence="2 8">Belongs to the diaminopimelate epimerase family.</text>
</comment>
<feature type="binding site" evidence="8">
    <location>
        <begin position="216"/>
        <end position="217"/>
    </location>
    <ligand>
        <name>substrate</name>
    </ligand>
</feature>
<evidence type="ECO:0000256" key="1">
    <source>
        <dbReference type="ARBA" id="ARBA00005196"/>
    </source>
</evidence>
<dbReference type="HAMAP" id="MF_00197">
    <property type="entry name" value="DAP_epimerase"/>
    <property type="match status" value="1"/>
</dbReference>
<comment type="pathway">
    <text evidence="1 8">Amino-acid biosynthesis; L-lysine biosynthesis via DAP pathway; DL-2,6-diaminopimelate from LL-2,6-diaminopimelate: step 1/1.</text>
</comment>
<evidence type="ECO:0000256" key="8">
    <source>
        <dbReference type="HAMAP-Rule" id="MF_00197"/>
    </source>
</evidence>
<feature type="binding site" evidence="8">
    <location>
        <position position="13"/>
    </location>
    <ligand>
        <name>substrate</name>
    </ligand>
</feature>
<dbReference type="Proteomes" id="UP001597040">
    <property type="component" value="Unassembled WGS sequence"/>
</dbReference>
<evidence type="ECO:0000256" key="3">
    <source>
        <dbReference type="ARBA" id="ARBA00013080"/>
    </source>
</evidence>
<evidence type="ECO:0000313" key="10">
    <source>
        <dbReference type="EMBL" id="MFD1039471.1"/>
    </source>
</evidence>
<comment type="subcellular location">
    <subcellularLocation>
        <location evidence="8">Cytoplasm</location>
    </subcellularLocation>
</comment>
<evidence type="ECO:0000256" key="7">
    <source>
        <dbReference type="ARBA" id="ARBA00051712"/>
    </source>
</evidence>
<reference evidence="11" key="1">
    <citation type="journal article" date="2019" name="Int. J. Syst. Evol. Microbiol.">
        <title>The Global Catalogue of Microorganisms (GCM) 10K type strain sequencing project: providing services to taxonomists for standard genome sequencing and annotation.</title>
        <authorList>
            <consortium name="The Broad Institute Genomics Platform"/>
            <consortium name="The Broad Institute Genome Sequencing Center for Infectious Disease"/>
            <person name="Wu L."/>
            <person name="Ma J."/>
        </authorList>
    </citation>
    <scope>NUCLEOTIDE SEQUENCE [LARGE SCALE GENOMIC DNA]</scope>
    <source>
        <strain evidence="11">CCUG 56754</strain>
    </source>
</reference>
<comment type="subunit">
    <text evidence="8">Homodimer.</text>
</comment>
<gene>
    <name evidence="8 10" type="primary">dapF</name>
    <name evidence="10" type="ORF">ACFQ3N_13865</name>
</gene>
<dbReference type="GO" id="GO:0008837">
    <property type="term" value="F:diaminopimelate epimerase activity"/>
    <property type="evidence" value="ECO:0007669"/>
    <property type="project" value="UniProtKB-EC"/>
</dbReference>
<feature type="binding site" evidence="8">
    <location>
        <position position="66"/>
    </location>
    <ligand>
        <name>substrate</name>
    </ligand>
</feature>
<keyword evidence="4 8" id="KW-0028">Amino-acid biosynthesis</keyword>
<feature type="binding site" evidence="8">
    <location>
        <begin position="226"/>
        <end position="227"/>
    </location>
    <ligand>
        <name>substrate</name>
    </ligand>
</feature>
<evidence type="ECO:0000256" key="5">
    <source>
        <dbReference type="ARBA" id="ARBA00023154"/>
    </source>
</evidence>
<dbReference type="Pfam" id="PF01678">
    <property type="entry name" value="DAP_epimerase"/>
    <property type="match status" value="2"/>
</dbReference>
<sequence>MKIPFTKMHGLGNSYIYLDLFQFDIEEGLLADIAIEASNVYTGIGSDGIILIHPSDVADVGMRIFNKDGSEGQSCGNGLRCVAKYAYDFGIIDRKNFRIETKANVVEAEVIIEDNVVNDVTINMGAPQLVRSNVPMLGEDSEQVVAEHFEVNGEQLSVTAVSMGNPHAVFFVEAIENAPLHELGPIIEKDQRFPSGVNVEFIEVISNEELNFRVWERGSGITQACGTGACAAVVAAILNDRVSRNEDIVVHLQGGDLVIKWDDLGEVWMTGGASIIASGTFHFDSQK</sequence>
<dbReference type="SUPFAM" id="SSF54506">
    <property type="entry name" value="Diaminopimelate epimerase-like"/>
    <property type="match status" value="1"/>
</dbReference>
<dbReference type="Gene3D" id="3.10.310.10">
    <property type="entry name" value="Diaminopimelate Epimerase, Chain A, domain 1"/>
    <property type="match status" value="2"/>
</dbReference>
<dbReference type="InterPro" id="IPR018510">
    <property type="entry name" value="DAP_epimerase_AS"/>
</dbReference>
<evidence type="ECO:0000256" key="6">
    <source>
        <dbReference type="ARBA" id="ARBA00023235"/>
    </source>
</evidence>